<dbReference type="RefSeq" id="WP_152099057.1">
    <property type="nucleotide sequence ID" value="NZ_AP021861.1"/>
</dbReference>
<proteinExistence type="predicted"/>
<dbReference type="AlphaFoldDB" id="A0A5K7XK15"/>
<name>A0A5K7XK15_9BACT</name>
<dbReference type="Proteomes" id="UP000326837">
    <property type="component" value="Chromosome"/>
</dbReference>
<gene>
    <name evidence="2" type="ORF">PLANPX_2851</name>
</gene>
<reference evidence="3" key="1">
    <citation type="submission" date="2019-10" db="EMBL/GenBank/DDBJ databases">
        <title>Lacipirellula parvula gen. nov., sp. nov., representing a lineage of planctomycetes widespread in freshwater anoxic habitats, and description of the family Lacipirellulaceae.</title>
        <authorList>
            <person name="Dedysh S.N."/>
            <person name="Kulichevskaya I.S."/>
            <person name="Beletsky A.V."/>
            <person name="Rakitin A.L."/>
            <person name="Mardanov A.V."/>
            <person name="Ivanova A.A."/>
            <person name="Saltykova V.X."/>
            <person name="Rijpstra W.I.C."/>
            <person name="Sinninghe Damste J.S."/>
            <person name="Ravin N.V."/>
        </authorList>
    </citation>
    <scope>NUCLEOTIDE SEQUENCE [LARGE SCALE GENOMIC DNA]</scope>
    <source>
        <strain evidence="3">PX69</strain>
    </source>
</reference>
<evidence type="ECO:0000313" key="2">
    <source>
        <dbReference type="EMBL" id="BBO33239.1"/>
    </source>
</evidence>
<feature type="region of interest" description="Disordered" evidence="1">
    <location>
        <begin position="1"/>
        <end position="29"/>
    </location>
</feature>
<sequence length="61" mass="6911">MRSEVGRKTEPPSTWTVEESFGDRTARNRPTNWGFKLANQLMQEIEEGEPIDLDDCCPAAV</sequence>
<dbReference type="KEGG" id="lpav:PLANPX_2851"/>
<organism evidence="2 3">
    <name type="scientific">Lacipirellula parvula</name>
    <dbReference type="NCBI Taxonomy" id="2650471"/>
    <lineage>
        <taxon>Bacteria</taxon>
        <taxon>Pseudomonadati</taxon>
        <taxon>Planctomycetota</taxon>
        <taxon>Planctomycetia</taxon>
        <taxon>Pirellulales</taxon>
        <taxon>Lacipirellulaceae</taxon>
        <taxon>Lacipirellula</taxon>
    </lineage>
</organism>
<accession>A0A5K7XK15</accession>
<dbReference type="EMBL" id="AP021861">
    <property type="protein sequence ID" value="BBO33239.1"/>
    <property type="molecule type" value="Genomic_DNA"/>
</dbReference>
<evidence type="ECO:0000256" key="1">
    <source>
        <dbReference type="SAM" id="MobiDB-lite"/>
    </source>
</evidence>
<feature type="compositionally biased region" description="Basic and acidic residues" evidence="1">
    <location>
        <begin position="1"/>
        <end position="10"/>
    </location>
</feature>
<evidence type="ECO:0000313" key="3">
    <source>
        <dbReference type="Proteomes" id="UP000326837"/>
    </source>
</evidence>
<keyword evidence="3" id="KW-1185">Reference proteome</keyword>
<protein>
    <submittedName>
        <fullName evidence="2">Uncharacterized protein</fullName>
    </submittedName>
</protein>